<dbReference type="EMBL" id="GEFH01001119">
    <property type="protein sequence ID" value="JAP67462.1"/>
    <property type="molecule type" value="mRNA"/>
</dbReference>
<reference evidence="1" key="1">
    <citation type="journal article" date="2017" name="Ticks Tick Borne Dis.">
        <title>An insight into the sialome of Hyalomma excavatum.</title>
        <authorList>
            <person name="Ribeiro J.M."/>
            <person name="Slovak M."/>
            <person name="Francischetti I.M."/>
        </authorList>
    </citation>
    <scope>NUCLEOTIDE SEQUENCE</scope>
    <source>
        <strain evidence="1">Samish</strain>
        <tissue evidence="1">Salivary glands</tissue>
    </source>
</reference>
<sequence>VYVAGVTVSNAVMGKVMTINYTTYVQKELKGSPYLTYSLWSSNIQIWCQDTMYVPCTHFMCNATNAEAECTIAQGRYHDQLNVQIPSNTENRIWIFDNQVWFLLEHFNQGRRLGCVKFPIHVYNP</sequence>
<organism evidence="1">
    <name type="scientific">Hyalomma excavatum</name>
    <dbReference type="NCBI Taxonomy" id="257692"/>
    <lineage>
        <taxon>Eukaryota</taxon>
        <taxon>Metazoa</taxon>
        <taxon>Ecdysozoa</taxon>
        <taxon>Arthropoda</taxon>
        <taxon>Chelicerata</taxon>
        <taxon>Arachnida</taxon>
        <taxon>Acari</taxon>
        <taxon>Parasitiformes</taxon>
        <taxon>Ixodida</taxon>
        <taxon>Ixodoidea</taxon>
        <taxon>Ixodidae</taxon>
        <taxon>Hyalomminae</taxon>
        <taxon>Hyalomma</taxon>
    </lineage>
</organism>
<name>A0A131XM80_9ACAR</name>
<dbReference type="AlphaFoldDB" id="A0A131XM80"/>
<evidence type="ECO:0000313" key="1">
    <source>
        <dbReference type="EMBL" id="JAP67462.1"/>
    </source>
</evidence>
<protein>
    <submittedName>
        <fullName evidence="1">Putative lipocalin-8 9 lipocalin lipocalin</fullName>
    </submittedName>
</protein>
<proteinExistence type="evidence at transcript level"/>
<feature type="non-terminal residue" evidence="1">
    <location>
        <position position="1"/>
    </location>
</feature>
<accession>A0A131XM80</accession>